<evidence type="ECO:0000313" key="9">
    <source>
        <dbReference type="EMBL" id="KAG8196698.1"/>
    </source>
</evidence>
<dbReference type="Pfam" id="PF13639">
    <property type="entry name" value="zf-RING_2"/>
    <property type="match status" value="1"/>
</dbReference>
<dbReference type="SUPFAM" id="SSF57850">
    <property type="entry name" value="RING/U-box"/>
    <property type="match status" value="1"/>
</dbReference>
<keyword evidence="2" id="KW-0479">Metal-binding</keyword>
<dbReference type="InterPro" id="IPR001841">
    <property type="entry name" value="Znf_RING"/>
</dbReference>
<dbReference type="AlphaFoldDB" id="A0AAV6VLT6"/>
<keyword evidence="4" id="KW-0833">Ubl conjugation pathway</keyword>
<feature type="domain" description="RING-type" evidence="8">
    <location>
        <begin position="268"/>
        <end position="308"/>
    </location>
</feature>
<sequence>MDGAGIYCSMANQLIKSVWHSLAFNISSIFRHAEDSYRKNTTMASLVNQVLFFMLCDCWFCPEDRLTGLYSLLFYNVFGYLVAYADKLLNLQGYSPIIRVSEHSNIRHLAMTTTKIVLDLAKAVTFVITGVFLLLVFGLEQGLEHFNPNWTYIFFTALYYIFTEPKCHKKLTVLLTMLQLECLENLEVLWYPVLVRIYSSFASVLMVTIVWFGTDGGWLLIFASGYINVYLCLKDMGEFRNVLLREKLVLDKYRYATKEELNEKDDVCAVCLQSMKRARVTPCQHMFHGECLRICLKQHVISVCPLCKQDL</sequence>
<feature type="transmembrane region" description="Helical" evidence="7">
    <location>
        <begin position="217"/>
        <end position="233"/>
    </location>
</feature>
<dbReference type="GO" id="GO:0008270">
    <property type="term" value="F:zinc ion binding"/>
    <property type="evidence" value="ECO:0007669"/>
    <property type="project" value="UniProtKB-KW"/>
</dbReference>
<keyword evidence="7" id="KW-0472">Membrane</keyword>
<dbReference type="GO" id="GO:0016567">
    <property type="term" value="P:protein ubiquitination"/>
    <property type="evidence" value="ECO:0007669"/>
    <property type="project" value="TreeGrafter"/>
</dbReference>
<dbReference type="InterPro" id="IPR013083">
    <property type="entry name" value="Znf_RING/FYVE/PHD"/>
</dbReference>
<keyword evidence="1" id="KW-0808">Transferase</keyword>
<dbReference type="Gene3D" id="3.30.40.10">
    <property type="entry name" value="Zinc/RING finger domain, C3HC4 (zinc finger)"/>
    <property type="match status" value="1"/>
</dbReference>
<keyword evidence="5" id="KW-0862">Zinc</keyword>
<evidence type="ECO:0000256" key="5">
    <source>
        <dbReference type="ARBA" id="ARBA00022833"/>
    </source>
</evidence>
<organism evidence="9 10">
    <name type="scientific">Oedothorax gibbosus</name>
    <dbReference type="NCBI Taxonomy" id="931172"/>
    <lineage>
        <taxon>Eukaryota</taxon>
        <taxon>Metazoa</taxon>
        <taxon>Ecdysozoa</taxon>
        <taxon>Arthropoda</taxon>
        <taxon>Chelicerata</taxon>
        <taxon>Arachnida</taxon>
        <taxon>Araneae</taxon>
        <taxon>Araneomorphae</taxon>
        <taxon>Entelegynae</taxon>
        <taxon>Araneoidea</taxon>
        <taxon>Linyphiidae</taxon>
        <taxon>Erigoninae</taxon>
        <taxon>Oedothorax</taxon>
    </lineage>
</organism>
<reference evidence="9 10" key="1">
    <citation type="journal article" date="2022" name="Nat. Ecol. Evol.">
        <title>A masculinizing supergene underlies an exaggerated male reproductive morph in a spider.</title>
        <authorList>
            <person name="Hendrickx F."/>
            <person name="De Corte Z."/>
            <person name="Sonet G."/>
            <person name="Van Belleghem S.M."/>
            <person name="Kostlbacher S."/>
            <person name="Vangestel C."/>
        </authorList>
    </citation>
    <scope>NUCLEOTIDE SEQUENCE [LARGE SCALE GENOMIC DNA]</scope>
    <source>
        <strain evidence="9">W744_W776</strain>
    </source>
</reference>
<evidence type="ECO:0000256" key="3">
    <source>
        <dbReference type="ARBA" id="ARBA00022771"/>
    </source>
</evidence>
<dbReference type="PANTHER" id="PTHR15067">
    <property type="entry name" value="E3 UBIQUITIN-PROTEIN LIGASE RNF8"/>
    <property type="match status" value="1"/>
</dbReference>
<evidence type="ECO:0000256" key="2">
    <source>
        <dbReference type="ARBA" id="ARBA00022723"/>
    </source>
</evidence>
<name>A0AAV6VLT6_9ARAC</name>
<evidence type="ECO:0000256" key="6">
    <source>
        <dbReference type="PROSITE-ProRule" id="PRU00175"/>
    </source>
</evidence>
<dbReference type="PANTHER" id="PTHR15067:SF4">
    <property type="entry name" value="E3 UBIQUITIN-PROTEIN LIGASE RNF8"/>
    <property type="match status" value="1"/>
</dbReference>
<evidence type="ECO:0000256" key="4">
    <source>
        <dbReference type="ARBA" id="ARBA00022786"/>
    </source>
</evidence>
<comment type="caution">
    <text evidence="9">The sequence shown here is derived from an EMBL/GenBank/DDBJ whole genome shotgun (WGS) entry which is preliminary data.</text>
</comment>
<evidence type="ECO:0000259" key="8">
    <source>
        <dbReference type="PROSITE" id="PS50089"/>
    </source>
</evidence>
<dbReference type="Proteomes" id="UP000827092">
    <property type="component" value="Unassembled WGS sequence"/>
</dbReference>
<proteinExistence type="predicted"/>
<dbReference type="PROSITE" id="PS50089">
    <property type="entry name" value="ZF_RING_2"/>
    <property type="match status" value="1"/>
</dbReference>
<evidence type="ECO:0000256" key="1">
    <source>
        <dbReference type="ARBA" id="ARBA00022679"/>
    </source>
</evidence>
<dbReference type="EMBL" id="JAFNEN010000065">
    <property type="protein sequence ID" value="KAG8196698.1"/>
    <property type="molecule type" value="Genomic_DNA"/>
</dbReference>
<accession>A0AAV6VLT6</accession>
<keyword evidence="7" id="KW-0812">Transmembrane</keyword>
<feature type="transmembrane region" description="Helical" evidence="7">
    <location>
        <begin position="150"/>
        <end position="167"/>
    </location>
</feature>
<evidence type="ECO:0000313" key="10">
    <source>
        <dbReference type="Proteomes" id="UP000827092"/>
    </source>
</evidence>
<protein>
    <recommendedName>
        <fullName evidence="8">RING-type domain-containing protein</fullName>
    </recommendedName>
</protein>
<dbReference type="SMART" id="SM00184">
    <property type="entry name" value="RING"/>
    <property type="match status" value="1"/>
</dbReference>
<keyword evidence="3 6" id="KW-0863">Zinc-finger</keyword>
<keyword evidence="10" id="KW-1185">Reference proteome</keyword>
<gene>
    <name evidence="9" type="ORF">JTE90_023207</name>
</gene>
<feature type="transmembrane region" description="Helical" evidence="7">
    <location>
        <begin position="116"/>
        <end position="138"/>
    </location>
</feature>
<dbReference type="GO" id="GO:0005829">
    <property type="term" value="C:cytosol"/>
    <property type="evidence" value="ECO:0007669"/>
    <property type="project" value="TreeGrafter"/>
</dbReference>
<dbReference type="GO" id="GO:0061630">
    <property type="term" value="F:ubiquitin protein ligase activity"/>
    <property type="evidence" value="ECO:0007669"/>
    <property type="project" value="TreeGrafter"/>
</dbReference>
<dbReference type="GO" id="GO:0006511">
    <property type="term" value="P:ubiquitin-dependent protein catabolic process"/>
    <property type="evidence" value="ECO:0007669"/>
    <property type="project" value="TreeGrafter"/>
</dbReference>
<keyword evidence="7" id="KW-1133">Transmembrane helix</keyword>
<dbReference type="GO" id="GO:0000151">
    <property type="term" value="C:ubiquitin ligase complex"/>
    <property type="evidence" value="ECO:0007669"/>
    <property type="project" value="TreeGrafter"/>
</dbReference>
<evidence type="ECO:0000256" key="7">
    <source>
        <dbReference type="SAM" id="Phobius"/>
    </source>
</evidence>